<dbReference type="GO" id="GO:0003677">
    <property type="term" value="F:DNA binding"/>
    <property type="evidence" value="ECO:0007669"/>
    <property type="project" value="UniProtKB-UniRule"/>
</dbReference>
<evidence type="ECO:0000256" key="2">
    <source>
        <dbReference type="ARBA" id="ARBA00023125"/>
    </source>
</evidence>
<dbReference type="PANTHER" id="PTHR43479">
    <property type="entry name" value="ACREF/ENVCD OPERON REPRESSOR-RELATED"/>
    <property type="match status" value="1"/>
</dbReference>
<dbReference type="InterPro" id="IPR036271">
    <property type="entry name" value="Tet_transcr_reg_TetR-rel_C_sf"/>
</dbReference>
<dbReference type="InterPro" id="IPR050624">
    <property type="entry name" value="HTH-type_Tx_Regulator"/>
</dbReference>
<dbReference type="PRINTS" id="PR00455">
    <property type="entry name" value="HTHTETR"/>
</dbReference>
<dbReference type="SUPFAM" id="SSF46689">
    <property type="entry name" value="Homeodomain-like"/>
    <property type="match status" value="1"/>
</dbReference>
<dbReference type="Proteomes" id="UP000473089">
    <property type="component" value="Unassembled WGS sequence"/>
</dbReference>
<protein>
    <submittedName>
        <fullName evidence="6">TetR/AcrR family transcriptional regulator</fullName>
    </submittedName>
</protein>
<evidence type="ECO:0000259" key="5">
    <source>
        <dbReference type="PROSITE" id="PS50977"/>
    </source>
</evidence>
<dbReference type="Pfam" id="PF00440">
    <property type="entry name" value="TetR_N"/>
    <property type="match status" value="1"/>
</dbReference>
<dbReference type="InterPro" id="IPR001647">
    <property type="entry name" value="HTH_TetR"/>
</dbReference>
<dbReference type="PROSITE" id="PS50977">
    <property type="entry name" value="HTH_TETR_2"/>
    <property type="match status" value="1"/>
</dbReference>
<dbReference type="EMBL" id="SGJP01000013">
    <property type="protein sequence ID" value="NFA60261.1"/>
    <property type="molecule type" value="Genomic_DNA"/>
</dbReference>
<reference evidence="6 7" key="1">
    <citation type="submission" date="2019-02" db="EMBL/GenBank/DDBJ databases">
        <title>Genome sequencing of Clostridium botulinum clinical isolates.</title>
        <authorList>
            <person name="Brunt J."/>
            <person name="Van Vliet A.H.M."/>
            <person name="Stringer S.C."/>
            <person name="Grant K.A."/>
            <person name="Carter A.C."/>
            <person name="Peck M.W."/>
        </authorList>
    </citation>
    <scope>NUCLEOTIDE SEQUENCE [LARGE SCALE GENOMIC DNA]</scope>
    <source>
        <strain evidence="6 7">R1125/03</strain>
    </source>
</reference>
<accession>A0A6M0T268</accession>
<evidence type="ECO:0000256" key="4">
    <source>
        <dbReference type="PROSITE-ProRule" id="PRU00335"/>
    </source>
</evidence>
<organism evidence="6 7">
    <name type="scientific">Clostridium botulinum</name>
    <dbReference type="NCBI Taxonomy" id="1491"/>
    <lineage>
        <taxon>Bacteria</taxon>
        <taxon>Bacillati</taxon>
        <taxon>Bacillota</taxon>
        <taxon>Clostridia</taxon>
        <taxon>Eubacteriales</taxon>
        <taxon>Clostridiaceae</taxon>
        <taxon>Clostridium</taxon>
    </lineage>
</organism>
<evidence type="ECO:0000313" key="7">
    <source>
        <dbReference type="Proteomes" id="UP000473089"/>
    </source>
</evidence>
<gene>
    <name evidence="6" type="ORF">EXM42_07605</name>
</gene>
<keyword evidence="2 4" id="KW-0238">DNA-binding</keyword>
<dbReference type="AlphaFoldDB" id="A0A6M0T268"/>
<dbReference type="Pfam" id="PF13305">
    <property type="entry name" value="TetR_C_33"/>
    <property type="match status" value="1"/>
</dbReference>
<sequence>MAGDTYHHGDLKESLIIEGLRLFNEEGADKFSLRKVAALCNVSHSAPYKHFKNKEELINAISQYVFSEFEKSLREIAEIYKDVPYKKIVELGKKYVWFMVENPDYLKFLFLNNYKYEITVEENKIETKIMGAFGIFKESAIEYLKSINVKKEEYAQDVIAMWSMVHGIAVMLANRTFVYNGDYLELVENIINKNLKF</sequence>
<feature type="DNA-binding region" description="H-T-H motif" evidence="4">
    <location>
        <begin position="32"/>
        <end position="51"/>
    </location>
</feature>
<evidence type="ECO:0000313" key="6">
    <source>
        <dbReference type="EMBL" id="NFA60261.1"/>
    </source>
</evidence>
<keyword evidence="1" id="KW-0805">Transcription regulation</keyword>
<dbReference type="PANTHER" id="PTHR43479:SF20">
    <property type="entry name" value="HTH TETR-TYPE DOMAIN-CONTAINING PROTEIN"/>
    <property type="match status" value="1"/>
</dbReference>
<dbReference type="Gene3D" id="1.10.357.10">
    <property type="entry name" value="Tetracycline Repressor, domain 2"/>
    <property type="match status" value="1"/>
</dbReference>
<keyword evidence="3" id="KW-0804">Transcription</keyword>
<dbReference type="InterPro" id="IPR009057">
    <property type="entry name" value="Homeodomain-like_sf"/>
</dbReference>
<evidence type="ECO:0000256" key="3">
    <source>
        <dbReference type="ARBA" id="ARBA00023163"/>
    </source>
</evidence>
<evidence type="ECO:0000256" key="1">
    <source>
        <dbReference type="ARBA" id="ARBA00023015"/>
    </source>
</evidence>
<dbReference type="SUPFAM" id="SSF48498">
    <property type="entry name" value="Tetracyclin repressor-like, C-terminal domain"/>
    <property type="match status" value="1"/>
</dbReference>
<name>A0A6M0T268_CLOBO</name>
<dbReference type="InterPro" id="IPR025996">
    <property type="entry name" value="MT1864/Rv1816-like_C"/>
</dbReference>
<comment type="caution">
    <text evidence="6">The sequence shown here is derived from an EMBL/GenBank/DDBJ whole genome shotgun (WGS) entry which is preliminary data.</text>
</comment>
<feature type="domain" description="HTH tetR-type" evidence="5">
    <location>
        <begin position="9"/>
        <end position="69"/>
    </location>
</feature>
<proteinExistence type="predicted"/>